<comment type="caution">
    <text evidence="1">The sequence shown here is derived from an EMBL/GenBank/DDBJ whole genome shotgun (WGS) entry which is preliminary data.</text>
</comment>
<gene>
    <name evidence="1" type="ORF">S01H1_73361</name>
</gene>
<feature type="non-terminal residue" evidence="1">
    <location>
        <position position="1"/>
    </location>
</feature>
<protein>
    <submittedName>
        <fullName evidence="1">Uncharacterized protein</fullName>
    </submittedName>
</protein>
<reference evidence="1" key="1">
    <citation type="journal article" date="2014" name="Front. Microbiol.">
        <title>High frequency of phylogenetically diverse reductive dehalogenase-homologous genes in deep subseafloor sedimentary metagenomes.</title>
        <authorList>
            <person name="Kawai M."/>
            <person name="Futagami T."/>
            <person name="Toyoda A."/>
            <person name="Takaki Y."/>
            <person name="Nishi S."/>
            <person name="Hori S."/>
            <person name="Arai W."/>
            <person name="Tsubouchi T."/>
            <person name="Morono Y."/>
            <person name="Uchiyama I."/>
            <person name="Ito T."/>
            <person name="Fujiyama A."/>
            <person name="Inagaki F."/>
            <person name="Takami H."/>
        </authorList>
    </citation>
    <scope>NUCLEOTIDE SEQUENCE</scope>
    <source>
        <strain evidence="1">Expedition CK06-06</strain>
    </source>
</reference>
<accession>X0WEH7</accession>
<evidence type="ECO:0000313" key="1">
    <source>
        <dbReference type="EMBL" id="GAG29045.1"/>
    </source>
</evidence>
<organism evidence="1">
    <name type="scientific">marine sediment metagenome</name>
    <dbReference type="NCBI Taxonomy" id="412755"/>
    <lineage>
        <taxon>unclassified sequences</taxon>
        <taxon>metagenomes</taxon>
        <taxon>ecological metagenomes</taxon>
    </lineage>
</organism>
<dbReference type="EMBL" id="BARS01049016">
    <property type="protein sequence ID" value="GAG29045.1"/>
    <property type="molecule type" value="Genomic_DNA"/>
</dbReference>
<feature type="non-terminal residue" evidence="1">
    <location>
        <position position="242"/>
    </location>
</feature>
<name>X0WEH7_9ZZZZ</name>
<sequence>TDTDYAQFSHDDTDFNTAFVTTADWNVSGLTGNFWIQDGVGLKISDSTDADFAIFSHDGDDFNTVFTTTTDWNITGITAIQAGTVDADFDAVTGTTFNAVALTDGGAATSYLDETGNYSEPPVGGAFLSANYIWGGAGTPLTNEVTNDQGTLKNTSELRFDDDTLEGTDDFAAIAALLLLGNIIEIANADDISEYNTFRINGAVVDGTTRWDVPVEYIGGTQSVSGNMTDLSNVRVSFHPAE</sequence>
<dbReference type="AlphaFoldDB" id="X0WEH7"/>
<proteinExistence type="predicted"/>